<evidence type="ECO:0000313" key="2">
    <source>
        <dbReference type="EMBL" id="SMC28095.1"/>
    </source>
</evidence>
<name>A0A1W1XW62_9BACT</name>
<evidence type="ECO:0000256" key="1">
    <source>
        <dbReference type="SAM" id="MobiDB-lite"/>
    </source>
</evidence>
<sequence>MDWIHSVRDMCVQCLAAVVVITGAMGCASREIEHSPPTPVPIPKPVSPAEVHVQKLEYLESPYTQIAIFPAHDEIVLMDSADVAARIVKELGEPKWVSYERVRKRHHKKRRSSASGKSGQVAKTDYARTGNSSAKRERYREETVFYGLARWDSGTKRLVVGQLDVLAAQMAIRYRADLIRLVVHYRSVPKEDMLLKADALRRQILERFGSLNHPDVRMISVGATMPVRIQGREPVEDVVEVYVTRRHGGGKSETGRDA</sequence>
<organism evidence="2 3">
    <name type="scientific">Desulfacinum hydrothermale DSM 13146</name>
    <dbReference type="NCBI Taxonomy" id="1121390"/>
    <lineage>
        <taxon>Bacteria</taxon>
        <taxon>Pseudomonadati</taxon>
        <taxon>Thermodesulfobacteriota</taxon>
        <taxon>Syntrophobacteria</taxon>
        <taxon>Syntrophobacterales</taxon>
        <taxon>Syntrophobacteraceae</taxon>
        <taxon>Desulfacinum</taxon>
    </lineage>
</organism>
<proteinExistence type="predicted"/>
<dbReference type="RefSeq" id="WP_139796683.1">
    <property type="nucleotide sequence ID" value="NZ_FWXF01000027.1"/>
</dbReference>
<feature type="compositionally biased region" description="Basic residues" evidence="1">
    <location>
        <begin position="102"/>
        <end position="112"/>
    </location>
</feature>
<feature type="region of interest" description="Disordered" evidence="1">
    <location>
        <begin position="102"/>
        <end position="134"/>
    </location>
</feature>
<protein>
    <submittedName>
        <fullName evidence="2">Uncharacterized protein</fullName>
    </submittedName>
</protein>
<accession>A0A1W1XW62</accession>
<dbReference type="STRING" id="1121390.SAMN02746041_03177"/>
<gene>
    <name evidence="2" type="ORF">SAMN02746041_03177</name>
</gene>
<dbReference type="Proteomes" id="UP000192783">
    <property type="component" value="Unassembled WGS sequence"/>
</dbReference>
<keyword evidence="3" id="KW-1185">Reference proteome</keyword>
<dbReference type="EMBL" id="FWXF01000027">
    <property type="protein sequence ID" value="SMC28095.1"/>
    <property type="molecule type" value="Genomic_DNA"/>
</dbReference>
<evidence type="ECO:0000313" key="3">
    <source>
        <dbReference type="Proteomes" id="UP000192783"/>
    </source>
</evidence>
<reference evidence="2 3" key="1">
    <citation type="submission" date="2017-04" db="EMBL/GenBank/DDBJ databases">
        <authorList>
            <person name="Afonso C.L."/>
            <person name="Miller P.J."/>
            <person name="Scott M.A."/>
            <person name="Spackman E."/>
            <person name="Goraichik I."/>
            <person name="Dimitrov K.M."/>
            <person name="Suarez D.L."/>
            <person name="Swayne D.E."/>
        </authorList>
    </citation>
    <scope>NUCLEOTIDE SEQUENCE [LARGE SCALE GENOMIC DNA]</scope>
    <source>
        <strain evidence="2 3">DSM 13146</strain>
    </source>
</reference>
<dbReference type="AlphaFoldDB" id="A0A1W1XW62"/>